<keyword evidence="3" id="KW-1185">Reference proteome</keyword>
<dbReference type="Proteomes" id="UP001213907">
    <property type="component" value="Chromosome"/>
</dbReference>
<reference evidence="2 3" key="1">
    <citation type="submission" date="2022-11" db="EMBL/GenBank/DDBJ databases">
        <authorList>
            <person name="Siebert D."/>
            <person name="Busche T."/>
            <person name="Saydam E."/>
            <person name="Kalinowski J."/>
            <person name="Ruckert C."/>
            <person name="Blombach B."/>
        </authorList>
    </citation>
    <scope>NUCLEOTIDE SEQUENCE [LARGE SCALE GENOMIC DNA]</scope>
    <source>
        <strain evidence="2 3">DSM 1083</strain>
    </source>
</reference>
<name>A0ABY8BR17_AFICR</name>
<organism evidence="2 3">
    <name type="scientific">Afipia carboxydohydrogena</name>
    <name type="common">Pseudomonas carboxydohydrogena</name>
    <dbReference type="NCBI Taxonomy" id="290"/>
    <lineage>
        <taxon>Bacteria</taxon>
        <taxon>Pseudomonadati</taxon>
        <taxon>Pseudomonadota</taxon>
        <taxon>Alphaproteobacteria</taxon>
        <taxon>Hyphomicrobiales</taxon>
        <taxon>Nitrobacteraceae</taxon>
        <taxon>Afipia</taxon>
    </lineage>
</organism>
<dbReference type="EMBL" id="CP113162">
    <property type="protein sequence ID" value="WEF52001.1"/>
    <property type="molecule type" value="Genomic_DNA"/>
</dbReference>
<feature type="region of interest" description="Disordered" evidence="1">
    <location>
        <begin position="1"/>
        <end position="32"/>
    </location>
</feature>
<sequence>MSNVMMGFSESTQHDGDSTYADNGRTDAHNNENVAGSNKLMLAIAEADNAIHRCNDRLLSEVEKLGGTIPTAGVVAGIYTAYCAIEAAGRREQFLAERGIKIHGNTQNECYPIFRAFTKKVHSWLRDRVCKYATVAALARHEGVLPHDFPGWLKDHPIEEACEEYRRIKAELEEAKRRAFMVDASKYPEKVPTIQATPVTHGHIGLKLGVLEFAKDGSGEFRLLGILPHERNAVMRMVMTAARNAT</sequence>
<accession>A0ABY8BR17</accession>
<protein>
    <submittedName>
        <fullName evidence="2">Uncharacterized protein</fullName>
    </submittedName>
</protein>
<evidence type="ECO:0000256" key="1">
    <source>
        <dbReference type="SAM" id="MobiDB-lite"/>
    </source>
</evidence>
<proteinExistence type="predicted"/>
<evidence type="ECO:0000313" key="3">
    <source>
        <dbReference type="Proteomes" id="UP001213907"/>
    </source>
</evidence>
<dbReference type="RefSeq" id="WP_275247580.1">
    <property type="nucleotide sequence ID" value="NZ_BAABDX010000001.1"/>
</dbReference>
<evidence type="ECO:0000313" key="2">
    <source>
        <dbReference type="EMBL" id="WEF52001.1"/>
    </source>
</evidence>
<gene>
    <name evidence="2" type="ORF">AFIC_000458</name>
</gene>